<dbReference type="GO" id="GO:0008270">
    <property type="term" value="F:zinc ion binding"/>
    <property type="evidence" value="ECO:0007669"/>
    <property type="project" value="UniProtKB-KW"/>
</dbReference>
<evidence type="ECO:0000256" key="1">
    <source>
        <dbReference type="ARBA" id="ARBA00022723"/>
    </source>
</evidence>
<name>A0A059A6A5_EUCGR</name>
<keyword evidence="1" id="KW-0479">Metal-binding</keyword>
<dbReference type="PANTHER" id="PTHR42647:SF50">
    <property type="entry name" value="BOI-RELATED E3 UBIQUITIN-PROTEIN LIGASE 1-LIKE ISOFORM X1"/>
    <property type="match status" value="1"/>
</dbReference>
<dbReference type="PROSITE" id="PS50089">
    <property type="entry name" value="ZF_RING_2"/>
    <property type="match status" value="1"/>
</dbReference>
<feature type="coiled-coil region" evidence="5">
    <location>
        <begin position="187"/>
        <end position="221"/>
    </location>
</feature>
<feature type="domain" description="RING-type" evidence="6">
    <location>
        <begin position="286"/>
        <end position="321"/>
    </location>
</feature>
<dbReference type="PIRSF" id="PIRSF036836">
    <property type="entry name" value="RNase_bind_SBP1"/>
    <property type="match status" value="1"/>
</dbReference>
<dbReference type="AlphaFoldDB" id="A0A059A6A5"/>
<dbReference type="InParanoid" id="A0A059A6A5"/>
<dbReference type="Pfam" id="PF13920">
    <property type="entry name" value="zf-C3HC4_3"/>
    <property type="match status" value="1"/>
</dbReference>
<dbReference type="OrthoDB" id="1711136at2759"/>
<keyword evidence="3" id="KW-0862">Zinc</keyword>
<dbReference type="GO" id="GO:0004842">
    <property type="term" value="F:ubiquitin-protein transferase activity"/>
    <property type="evidence" value="ECO:0000318"/>
    <property type="project" value="GO_Central"/>
</dbReference>
<dbReference type="InterPro" id="IPR013083">
    <property type="entry name" value="Znf_RING/FYVE/PHD"/>
</dbReference>
<gene>
    <name evidence="7" type="ORF">EUGRSUZ_K02834</name>
</gene>
<dbReference type="Gramene" id="KCW49269">
    <property type="protein sequence ID" value="KCW49269"/>
    <property type="gene ID" value="EUGRSUZ_K02834"/>
</dbReference>
<dbReference type="EMBL" id="KK198763">
    <property type="protein sequence ID" value="KCW49269.1"/>
    <property type="molecule type" value="Genomic_DNA"/>
</dbReference>
<organism evidence="7">
    <name type="scientific">Eucalyptus grandis</name>
    <name type="common">Flooded gum</name>
    <dbReference type="NCBI Taxonomy" id="71139"/>
    <lineage>
        <taxon>Eukaryota</taxon>
        <taxon>Viridiplantae</taxon>
        <taxon>Streptophyta</taxon>
        <taxon>Embryophyta</taxon>
        <taxon>Tracheophyta</taxon>
        <taxon>Spermatophyta</taxon>
        <taxon>Magnoliopsida</taxon>
        <taxon>eudicotyledons</taxon>
        <taxon>Gunneridae</taxon>
        <taxon>Pentapetalae</taxon>
        <taxon>rosids</taxon>
        <taxon>malvids</taxon>
        <taxon>Myrtales</taxon>
        <taxon>Myrtaceae</taxon>
        <taxon>Myrtoideae</taxon>
        <taxon>Eucalypteae</taxon>
        <taxon>Eucalyptus</taxon>
    </lineage>
</organism>
<dbReference type="STRING" id="71139.A0A059A6A5"/>
<sequence>MFGGDPNNCGFPVFLGDNGFQYDTNALPQLQLFGDYPVGNGISPLNYTRKDHAAYMDRSTKRFREAESFSKEQKHPITLSDKIYPDEAGHSGSIFNPNPVSTGLKLSYEEDEHNSSVTSASESMTAALPLILSLGDNFKAEFDRQKEEFDHYIRIQEENITKGVRDLRQRHTTAFLSAVEKGVGKKLHEKDLELENMNRKNKELEERVKQVTAEVQSWHYRAKYNESVVNVLKSNLQQVMAQGTMQGKEGCGDSEVDDAASYTNQNHLSFVDGFGTSGVTRNRMTCKSCKIKEVSILLLPCKHLCLCKDCAAFIDVCPLCNMIRTDLVQVYMC</sequence>
<dbReference type="FunFam" id="3.30.40.10:FF:000239">
    <property type="entry name" value="probable BOI-related E3 ubiquitin-protein ligase 2"/>
    <property type="match status" value="1"/>
</dbReference>
<dbReference type="Gene3D" id="3.30.40.10">
    <property type="entry name" value="Zinc/RING finger domain, C3HC4 (zinc finger)"/>
    <property type="match status" value="1"/>
</dbReference>
<evidence type="ECO:0000259" key="6">
    <source>
        <dbReference type="PROSITE" id="PS50089"/>
    </source>
</evidence>
<reference evidence="7" key="1">
    <citation type="submission" date="2013-07" db="EMBL/GenBank/DDBJ databases">
        <title>The genome of Eucalyptus grandis.</title>
        <authorList>
            <person name="Schmutz J."/>
            <person name="Hayes R."/>
            <person name="Myburg A."/>
            <person name="Tuskan G."/>
            <person name="Grattapaglia D."/>
            <person name="Rokhsar D.S."/>
        </authorList>
    </citation>
    <scope>NUCLEOTIDE SEQUENCE</scope>
    <source>
        <tissue evidence="7">Leaf extractions</tissue>
    </source>
</reference>
<keyword evidence="5" id="KW-0175">Coiled coil</keyword>
<accession>A0A059A6A5</accession>
<proteinExistence type="predicted"/>
<evidence type="ECO:0000256" key="2">
    <source>
        <dbReference type="ARBA" id="ARBA00022771"/>
    </source>
</evidence>
<evidence type="ECO:0000313" key="7">
    <source>
        <dbReference type="EMBL" id="KCW49269.1"/>
    </source>
</evidence>
<dbReference type="InterPro" id="IPR001841">
    <property type="entry name" value="Znf_RING"/>
</dbReference>
<dbReference type="FunCoup" id="A0A059A6A5">
    <property type="interactions" value="835"/>
</dbReference>
<evidence type="ECO:0000256" key="3">
    <source>
        <dbReference type="ARBA" id="ARBA00022833"/>
    </source>
</evidence>
<dbReference type="PANTHER" id="PTHR42647">
    <property type="entry name" value="SBP (S-RIBONUCLEASE BINDING PROTEIN) FAMILY PROTEIN"/>
    <property type="match status" value="1"/>
</dbReference>
<evidence type="ECO:0000256" key="5">
    <source>
        <dbReference type="SAM" id="Coils"/>
    </source>
</evidence>
<evidence type="ECO:0000256" key="4">
    <source>
        <dbReference type="PROSITE-ProRule" id="PRU00175"/>
    </source>
</evidence>
<dbReference type="OMA" id="SWHYKAK"/>
<dbReference type="eggNOG" id="KOG1100">
    <property type="taxonomic scope" value="Eukaryota"/>
</dbReference>
<keyword evidence="2 4" id="KW-0863">Zinc-finger</keyword>
<protein>
    <recommendedName>
        <fullName evidence="6">RING-type domain-containing protein</fullName>
    </recommendedName>
</protein>